<dbReference type="HOGENOM" id="CLU_1090098_0_0_1"/>
<dbReference type="Gene3D" id="2.120.10.70">
    <property type="entry name" value="Fucose-specific lectin"/>
    <property type="match status" value="1"/>
</dbReference>
<dbReference type="AlphaFoldDB" id="F0X8E3"/>
<dbReference type="SUPFAM" id="SSF89372">
    <property type="entry name" value="Fucose-specific lectin"/>
    <property type="match status" value="1"/>
</dbReference>
<gene>
    <name evidence="2" type="ORF">CMQ_4151</name>
</gene>
<dbReference type="OrthoDB" id="5137731at2759"/>
<keyword evidence="1" id="KW-0812">Transmembrane</keyword>
<sequence>MQATDDSATQLGPKAAKGSQVSVSVPVGSTDIHLFYLSENKSLASLTLNGSAWSAVLPPIPKFASDSKTSFAAAAWAESSLIVRIFYINSDKVTSKWTLLDGAEGFWVNTADTIGTRPAAKASEPVAASRSENGTGRYLEYFYTAPGGHINYLAKNYVDEPTFLIEYANFEIPTSGLTKDQKISLGTGIVGGVIGIVSIIVAIILAKDKWKWLRWFRFSTSSQKQGYTHVAPVTSATAINRNSQGPPVPHATLPW</sequence>
<keyword evidence="3" id="KW-1185">Reference proteome</keyword>
<evidence type="ECO:0008006" key="4">
    <source>
        <dbReference type="Google" id="ProtNLM"/>
    </source>
</evidence>
<proteinExistence type="predicted"/>
<evidence type="ECO:0000313" key="3">
    <source>
        <dbReference type="Proteomes" id="UP000007796"/>
    </source>
</evidence>
<dbReference type="InParanoid" id="F0X8E3"/>
<evidence type="ECO:0000256" key="1">
    <source>
        <dbReference type="SAM" id="Phobius"/>
    </source>
</evidence>
<dbReference type="RefSeq" id="XP_014175564.1">
    <property type="nucleotide sequence ID" value="XM_014320089.1"/>
</dbReference>
<dbReference type="Proteomes" id="UP000007796">
    <property type="component" value="Unassembled WGS sequence"/>
</dbReference>
<accession>F0X8E3</accession>
<dbReference type="GeneID" id="25977331"/>
<evidence type="ECO:0000313" key="2">
    <source>
        <dbReference type="EMBL" id="EFX06082.1"/>
    </source>
</evidence>
<reference evidence="2 3" key="1">
    <citation type="journal article" date="2011" name="Proc. Natl. Acad. Sci. U.S.A.">
        <title>Genome and transcriptome analyses of the mountain pine beetle-fungal symbiont Grosmannia clavigera, a lodgepole pine pathogen.</title>
        <authorList>
            <person name="DiGuistini S."/>
            <person name="Wang Y."/>
            <person name="Liao N.Y."/>
            <person name="Taylor G."/>
            <person name="Tanguay P."/>
            <person name="Feau N."/>
            <person name="Henrissat B."/>
            <person name="Chan S.K."/>
            <person name="Hesse-Orce U."/>
            <person name="Alamouti S.M."/>
            <person name="Tsui C.K.M."/>
            <person name="Docking R.T."/>
            <person name="Levasseur A."/>
            <person name="Haridas S."/>
            <person name="Robertson G."/>
            <person name="Birol I."/>
            <person name="Holt R.A."/>
            <person name="Marra M.A."/>
            <person name="Hamelin R.C."/>
            <person name="Hirst M."/>
            <person name="Jones S.J.M."/>
            <person name="Bohlmann J."/>
            <person name="Breuil C."/>
        </authorList>
    </citation>
    <scope>NUCLEOTIDE SEQUENCE [LARGE SCALE GENOMIC DNA]</scope>
    <source>
        <strain evidence="3">kw1407 / UAMH 11150</strain>
    </source>
</reference>
<name>F0X8E3_GROCL</name>
<dbReference type="EMBL" id="GL629735">
    <property type="protein sequence ID" value="EFX06082.1"/>
    <property type="molecule type" value="Genomic_DNA"/>
</dbReference>
<keyword evidence="1" id="KW-0472">Membrane</keyword>
<feature type="transmembrane region" description="Helical" evidence="1">
    <location>
        <begin position="183"/>
        <end position="206"/>
    </location>
</feature>
<organism evidence="3">
    <name type="scientific">Grosmannia clavigera (strain kw1407 / UAMH 11150)</name>
    <name type="common">Blue stain fungus</name>
    <name type="synonym">Graphiocladiella clavigera</name>
    <dbReference type="NCBI Taxonomy" id="655863"/>
    <lineage>
        <taxon>Eukaryota</taxon>
        <taxon>Fungi</taxon>
        <taxon>Dikarya</taxon>
        <taxon>Ascomycota</taxon>
        <taxon>Pezizomycotina</taxon>
        <taxon>Sordariomycetes</taxon>
        <taxon>Sordariomycetidae</taxon>
        <taxon>Ophiostomatales</taxon>
        <taxon>Ophiostomataceae</taxon>
        <taxon>Leptographium</taxon>
    </lineage>
</organism>
<protein>
    <recommendedName>
        <fullName evidence="4">Fucose-specific lectin</fullName>
    </recommendedName>
</protein>
<keyword evidence="1" id="KW-1133">Transmembrane helix</keyword>